<dbReference type="EMBL" id="CAJVQC010033525">
    <property type="protein sequence ID" value="CAG8754164.1"/>
    <property type="molecule type" value="Genomic_DNA"/>
</dbReference>
<feature type="non-terminal residue" evidence="1">
    <location>
        <position position="1"/>
    </location>
</feature>
<gene>
    <name evidence="1" type="ORF">RPERSI_LOCUS14499</name>
</gene>
<accession>A0ACA9QLT4</accession>
<dbReference type="Proteomes" id="UP000789920">
    <property type="component" value="Unassembled WGS sequence"/>
</dbReference>
<name>A0ACA9QLT4_9GLOM</name>
<organism evidence="1 2">
    <name type="scientific">Racocetra persica</name>
    <dbReference type="NCBI Taxonomy" id="160502"/>
    <lineage>
        <taxon>Eukaryota</taxon>
        <taxon>Fungi</taxon>
        <taxon>Fungi incertae sedis</taxon>
        <taxon>Mucoromycota</taxon>
        <taxon>Glomeromycotina</taxon>
        <taxon>Glomeromycetes</taxon>
        <taxon>Diversisporales</taxon>
        <taxon>Gigasporaceae</taxon>
        <taxon>Racocetra</taxon>
    </lineage>
</organism>
<comment type="caution">
    <text evidence="1">The sequence shown here is derived from an EMBL/GenBank/DDBJ whole genome shotgun (WGS) entry which is preliminary data.</text>
</comment>
<protein>
    <submittedName>
        <fullName evidence="1">9743_t:CDS:1</fullName>
    </submittedName>
</protein>
<reference evidence="1" key="1">
    <citation type="submission" date="2021-06" db="EMBL/GenBank/DDBJ databases">
        <authorList>
            <person name="Kallberg Y."/>
            <person name="Tangrot J."/>
            <person name="Rosling A."/>
        </authorList>
    </citation>
    <scope>NUCLEOTIDE SEQUENCE</scope>
    <source>
        <strain evidence="1">MA461A</strain>
    </source>
</reference>
<evidence type="ECO:0000313" key="2">
    <source>
        <dbReference type="Proteomes" id="UP000789920"/>
    </source>
</evidence>
<sequence>HIDDHKTSLEGLIDYFDQFIECFQDHTISANYLSTGAVLIEYNKNLCHNKSKEGTEYIIPLNTNYHE</sequence>
<evidence type="ECO:0000313" key="1">
    <source>
        <dbReference type="EMBL" id="CAG8754164.1"/>
    </source>
</evidence>
<keyword evidence="2" id="KW-1185">Reference proteome</keyword>
<proteinExistence type="predicted"/>